<dbReference type="Gene3D" id="3.40.50.2000">
    <property type="entry name" value="Glycogen Phosphorylase B"/>
    <property type="match status" value="2"/>
</dbReference>
<dbReference type="InterPro" id="IPR035595">
    <property type="entry name" value="UDP_glycos_trans_CS"/>
</dbReference>
<dbReference type="AlphaFoldDB" id="A0A5P1JQU2"/>
<evidence type="ECO:0000256" key="2">
    <source>
        <dbReference type="ARBA" id="ARBA00022676"/>
    </source>
</evidence>
<keyword evidence="3 4" id="KW-0808">Transferase</keyword>
<dbReference type="Pfam" id="PF00201">
    <property type="entry name" value="UDPGT"/>
    <property type="match status" value="1"/>
</dbReference>
<evidence type="ECO:0000256" key="5">
    <source>
        <dbReference type="RuleBase" id="RU362057"/>
    </source>
</evidence>
<evidence type="ECO:0000256" key="3">
    <source>
        <dbReference type="ARBA" id="ARBA00022679"/>
    </source>
</evidence>
<evidence type="ECO:0000313" key="6">
    <source>
        <dbReference type="EMBL" id="QCP68996.1"/>
    </source>
</evidence>
<dbReference type="PANTHER" id="PTHR11926:SF1560">
    <property type="entry name" value="UDP-GLYCOSYLTRANSFERASE 74E1-RELATED"/>
    <property type="match status" value="1"/>
</dbReference>
<accession>A0A5P1JQU2</accession>
<comment type="similarity">
    <text evidence="1 4">Belongs to the UDP-glycosyltransferase family.</text>
</comment>
<dbReference type="PROSITE" id="PS00375">
    <property type="entry name" value="UDPGT"/>
    <property type="match status" value="1"/>
</dbReference>
<gene>
    <name evidence="6" type="primary">UF3GT</name>
</gene>
<dbReference type="InterPro" id="IPR002213">
    <property type="entry name" value="UDP_glucos_trans"/>
</dbReference>
<protein>
    <recommendedName>
        <fullName evidence="5">Glycosyltransferase</fullName>
        <ecNumber evidence="5">2.4.1.-</ecNumber>
    </recommendedName>
</protein>
<keyword evidence="2 4" id="KW-0328">Glycosyltransferase</keyword>
<proteinExistence type="evidence at transcript level"/>
<dbReference type="GO" id="GO:0080043">
    <property type="term" value="F:quercetin 3-O-glucosyltransferase activity"/>
    <property type="evidence" value="ECO:0007669"/>
    <property type="project" value="TreeGrafter"/>
</dbReference>
<name>A0A5P1JQU2_SALMI</name>
<dbReference type="GO" id="GO:0080044">
    <property type="term" value="F:quercetin 7-O-glucosyltransferase activity"/>
    <property type="evidence" value="ECO:0007669"/>
    <property type="project" value="TreeGrafter"/>
</dbReference>
<evidence type="ECO:0000256" key="1">
    <source>
        <dbReference type="ARBA" id="ARBA00009995"/>
    </source>
</evidence>
<reference evidence="6" key="1">
    <citation type="submission" date="2018-10" db="EMBL/GenBank/DDBJ databases">
        <authorList>
            <person name="Li H."/>
        </authorList>
    </citation>
    <scope>NUCLEOTIDE SEQUENCE</scope>
</reference>
<sequence>MGFKLHIGVLAFPFGTHAPPLLALVQRLAASAPDALFSFFNSATSNAALFNTSYDNIRPCDVWDGTPHGEAFTGSHFEAVGLFLKASPGNFDKVIQEAEHQSGLKICCLITDAFLWFACDMAEKRGVPWLPFWTAASCSLSSHLYTDQIVKAIQSTETAKQDKALSFIPGLEMVTTSDLPPEVFLDNSPSPLAITINKMVQQLPKSTAVVLNSFEEIDPIITKDLKSKFRHFLNVGPSILASPARAAPDDKTGCLSWLGSQNRPNSVVYISFGTVITPPENELAALAEALETCGFPFLWSLKEHAKKSLPTGFLERTNSLGKIVAWAPQQQVLAHENVGVFVTHCGWNSILESISSCVPLICRPFFGDQMLNSRMVQDSWKVGVRVKGGVFTKSETVESLRELMTTEKGEKMRENVGVLKDKAMAAVEPQGTSSKNFIKLLEIIRAPESR</sequence>
<organism evidence="6">
    <name type="scientific">Salvia miltiorrhiza</name>
    <name type="common">Chinese sage</name>
    <dbReference type="NCBI Taxonomy" id="226208"/>
    <lineage>
        <taxon>Eukaryota</taxon>
        <taxon>Viridiplantae</taxon>
        <taxon>Streptophyta</taxon>
        <taxon>Embryophyta</taxon>
        <taxon>Tracheophyta</taxon>
        <taxon>Spermatophyta</taxon>
        <taxon>Magnoliopsida</taxon>
        <taxon>eudicotyledons</taxon>
        <taxon>Gunneridae</taxon>
        <taxon>Pentapetalae</taxon>
        <taxon>asterids</taxon>
        <taxon>lamiids</taxon>
        <taxon>Lamiales</taxon>
        <taxon>Lamiaceae</taxon>
        <taxon>Nepetoideae</taxon>
        <taxon>Mentheae</taxon>
        <taxon>Salviinae</taxon>
        <taxon>Salvia</taxon>
        <taxon>Salvia incertae sedis</taxon>
    </lineage>
</organism>
<dbReference type="EMBL" id="MK109794">
    <property type="protein sequence ID" value="QCP68996.1"/>
    <property type="molecule type" value="mRNA"/>
</dbReference>
<dbReference type="SUPFAM" id="SSF53756">
    <property type="entry name" value="UDP-Glycosyltransferase/glycogen phosphorylase"/>
    <property type="match status" value="1"/>
</dbReference>
<dbReference type="EC" id="2.4.1.-" evidence="5"/>
<evidence type="ECO:0000256" key="4">
    <source>
        <dbReference type="RuleBase" id="RU003718"/>
    </source>
</evidence>
<dbReference type="PANTHER" id="PTHR11926">
    <property type="entry name" value="GLUCOSYL/GLUCURONOSYL TRANSFERASES"/>
    <property type="match status" value="1"/>
</dbReference>
<dbReference type="FunFam" id="3.40.50.2000:FF:000091">
    <property type="entry name" value="Glycosyltransferase"/>
    <property type="match status" value="1"/>
</dbReference>
<dbReference type="CDD" id="cd03784">
    <property type="entry name" value="GT1_Gtf-like"/>
    <property type="match status" value="1"/>
</dbReference>